<gene>
    <name evidence="2" type="ORF">RM540_15465</name>
</gene>
<dbReference type="Proteomes" id="UP001267426">
    <property type="component" value="Unassembled WGS sequence"/>
</dbReference>
<evidence type="ECO:0000313" key="2">
    <source>
        <dbReference type="EMBL" id="MDT0633153.1"/>
    </source>
</evidence>
<dbReference type="Gene3D" id="1.20.120.450">
    <property type="entry name" value="dinb family like domain"/>
    <property type="match status" value="1"/>
</dbReference>
<keyword evidence="3" id="KW-1185">Reference proteome</keyword>
<sequence length="177" mass="19327">MPAPPAYDAADPSAYVENVLALVGDRDPLALLDAAPERAAAAVAGLSDADARRPPRPGSWSVLSVLRHLADSEVVYGYRLRLIVAADRPEIVGYDQDAWADRLHYSRGTVAEALGDWRAGRRMTVRFLRALDAADWDRVGLHSERGEESVRRIATLLAGHDLNHERQIAAARETLGV</sequence>
<reference evidence="2 3" key="1">
    <citation type="submission" date="2023-09" db="EMBL/GenBank/DDBJ databases">
        <authorList>
            <person name="Rey-Velasco X."/>
        </authorList>
    </citation>
    <scope>NUCLEOTIDE SEQUENCE [LARGE SCALE GENOMIC DNA]</scope>
    <source>
        <strain evidence="2 3">F394</strain>
    </source>
</reference>
<dbReference type="RefSeq" id="WP_311665768.1">
    <property type="nucleotide sequence ID" value="NZ_JAVRHT010000055.1"/>
</dbReference>
<evidence type="ECO:0000313" key="3">
    <source>
        <dbReference type="Proteomes" id="UP001267426"/>
    </source>
</evidence>
<accession>A0ABU3BV28</accession>
<name>A0ABU3BV28_9BACT</name>
<protein>
    <submittedName>
        <fullName evidence="2">DinB family protein</fullName>
    </submittedName>
</protein>
<dbReference type="EMBL" id="JAVRHT010000055">
    <property type="protein sequence ID" value="MDT0633153.1"/>
    <property type="molecule type" value="Genomic_DNA"/>
</dbReference>
<organism evidence="2 3">
    <name type="scientific">Rubrivirga litoralis</name>
    <dbReference type="NCBI Taxonomy" id="3075598"/>
    <lineage>
        <taxon>Bacteria</taxon>
        <taxon>Pseudomonadati</taxon>
        <taxon>Rhodothermota</taxon>
        <taxon>Rhodothermia</taxon>
        <taxon>Rhodothermales</taxon>
        <taxon>Rubricoccaceae</taxon>
        <taxon>Rubrivirga</taxon>
    </lineage>
</organism>
<dbReference type="Pfam" id="PF12867">
    <property type="entry name" value="DinB_2"/>
    <property type="match status" value="1"/>
</dbReference>
<dbReference type="SUPFAM" id="SSF109854">
    <property type="entry name" value="DinB/YfiT-like putative metalloenzymes"/>
    <property type="match status" value="1"/>
</dbReference>
<evidence type="ECO:0000259" key="1">
    <source>
        <dbReference type="Pfam" id="PF12867"/>
    </source>
</evidence>
<feature type="domain" description="DinB-like" evidence="1">
    <location>
        <begin position="32"/>
        <end position="168"/>
    </location>
</feature>
<proteinExistence type="predicted"/>
<comment type="caution">
    <text evidence="2">The sequence shown here is derived from an EMBL/GenBank/DDBJ whole genome shotgun (WGS) entry which is preliminary data.</text>
</comment>
<dbReference type="InterPro" id="IPR034660">
    <property type="entry name" value="DinB/YfiT-like"/>
</dbReference>
<dbReference type="InterPro" id="IPR024775">
    <property type="entry name" value="DinB-like"/>
</dbReference>